<comment type="caution">
    <text evidence="5">The sequence shown here is derived from an EMBL/GenBank/DDBJ whole genome shotgun (WGS) entry which is preliminary data.</text>
</comment>
<accession>A0ABR6F1I8</accession>
<dbReference type="InterPro" id="IPR020904">
    <property type="entry name" value="Sc_DH/Rdtase_CS"/>
</dbReference>
<dbReference type="RefSeq" id="WP_182961123.1">
    <property type="nucleotide sequence ID" value="NZ_WNXC01000009.1"/>
</dbReference>
<dbReference type="Gene3D" id="3.40.50.720">
    <property type="entry name" value="NAD(P)-binding Rossmann-like Domain"/>
    <property type="match status" value="1"/>
</dbReference>
<protein>
    <submittedName>
        <fullName evidence="5">SDR family NAD(P)-dependent oxidoreductase</fullName>
    </submittedName>
</protein>
<evidence type="ECO:0000256" key="1">
    <source>
        <dbReference type="ARBA" id="ARBA00006484"/>
    </source>
</evidence>
<evidence type="ECO:0000313" key="5">
    <source>
        <dbReference type="EMBL" id="MBB2151360.1"/>
    </source>
</evidence>
<dbReference type="PANTHER" id="PTHR43391:SF14">
    <property type="entry name" value="DEHYDROGENASE_REDUCTASE SDR FAMILY PROTEIN 7-LIKE"/>
    <property type="match status" value="1"/>
</dbReference>
<evidence type="ECO:0000256" key="3">
    <source>
        <dbReference type="ARBA" id="ARBA00023002"/>
    </source>
</evidence>
<keyword evidence="2" id="KW-0521">NADP</keyword>
<dbReference type="PANTHER" id="PTHR43391">
    <property type="entry name" value="RETINOL DEHYDROGENASE-RELATED"/>
    <property type="match status" value="1"/>
</dbReference>
<dbReference type="InterPro" id="IPR036291">
    <property type="entry name" value="NAD(P)-bd_dom_sf"/>
</dbReference>
<proteinExistence type="inferred from homology"/>
<organism evidence="5 6">
    <name type="scientific">Pedobacter gandavensis</name>
    <dbReference type="NCBI Taxonomy" id="2679963"/>
    <lineage>
        <taxon>Bacteria</taxon>
        <taxon>Pseudomonadati</taxon>
        <taxon>Bacteroidota</taxon>
        <taxon>Sphingobacteriia</taxon>
        <taxon>Sphingobacteriales</taxon>
        <taxon>Sphingobacteriaceae</taxon>
        <taxon>Pedobacter</taxon>
    </lineage>
</organism>
<sequence length="237" mass="26068">MDNIFKDSVVFITGADGGIGKAFVAELLNREVKKVYVAGINIEALEDLSLIRPDLIIPIKLDVTSTLDVAKCREQCTDVTILINNAGVELKASFLEDKSAAKAQFEMNVNYIGPVDLCNQFLSVLKGNSNPAIINILSIGSLVLIKNISTYCASKMALHVFTQAIRQELEAEIKVFGVYAGYVDTSMVSDVVIEKISPRELVRNICNEVALNTLDIFPDEMSKQFVNSSKLKIDYLL</sequence>
<dbReference type="Pfam" id="PF00106">
    <property type="entry name" value="adh_short"/>
    <property type="match status" value="1"/>
</dbReference>
<reference evidence="5 6" key="1">
    <citation type="submission" date="2019-11" db="EMBL/GenBank/DDBJ databases">
        <title>Description of Pedobacter sp. LMG 31462T.</title>
        <authorList>
            <person name="Carlier A."/>
            <person name="Qi S."/>
            <person name="Vandamme P."/>
        </authorList>
    </citation>
    <scope>NUCLEOTIDE SEQUENCE [LARGE SCALE GENOMIC DNA]</scope>
    <source>
        <strain evidence="5 6">LMG 31462</strain>
    </source>
</reference>
<evidence type="ECO:0000256" key="2">
    <source>
        <dbReference type="ARBA" id="ARBA00022857"/>
    </source>
</evidence>
<dbReference type="Proteomes" id="UP000636110">
    <property type="component" value="Unassembled WGS sequence"/>
</dbReference>
<comment type="similarity">
    <text evidence="1 4">Belongs to the short-chain dehydrogenases/reductases (SDR) family.</text>
</comment>
<gene>
    <name evidence="5" type="ORF">GM920_20840</name>
</gene>
<name>A0ABR6F1I8_9SPHI</name>
<dbReference type="PROSITE" id="PS00061">
    <property type="entry name" value="ADH_SHORT"/>
    <property type="match status" value="1"/>
</dbReference>
<dbReference type="PRINTS" id="PR00080">
    <property type="entry name" value="SDRFAMILY"/>
</dbReference>
<evidence type="ECO:0000313" key="6">
    <source>
        <dbReference type="Proteomes" id="UP000636110"/>
    </source>
</evidence>
<keyword evidence="6" id="KW-1185">Reference proteome</keyword>
<dbReference type="EMBL" id="WNXC01000009">
    <property type="protein sequence ID" value="MBB2151360.1"/>
    <property type="molecule type" value="Genomic_DNA"/>
</dbReference>
<dbReference type="PRINTS" id="PR00081">
    <property type="entry name" value="GDHRDH"/>
</dbReference>
<keyword evidence="3" id="KW-0560">Oxidoreductase</keyword>
<dbReference type="SUPFAM" id="SSF51735">
    <property type="entry name" value="NAD(P)-binding Rossmann-fold domains"/>
    <property type="match status" value="1"/>
</dbReference>
<dbReference type="InterPro" id="IPR002347">
    <property type="entry name" value="SDR_fam"/>
</dbReference>
<evidence type="ECO:0000256" key="4">
    <source>
        <dbReference type="RuleBase" id="RU000363"/>
    </source>
</evidence>